<dbReference type="GO" id="GO:0046872">
    <property type="term" value="F:metal ion binding"/>
    <property type="evidence" value="ECO:0007669"/>
    <property type="project" value="UniProtKB-KW"/>
</dbReference>
<evidence type="ECO:0000256" key="4">
    <source>
        <dbReference type="ARBA" id="ARBA00022833"/>
    </source>
</evidence>
<protein>
    <recommendedName>
        <fullName evidence="8">Zn-dependent hydrolase</fullName>
    </recommendedName>
</protein>
<gene>
    <name evidence="6" type="ORF">A9A72_122315</name>
</gene>
<comment type="similarity">
    <text evidence="1">Belongs to the metallo-beta-lactamase superfamily.</text>
</comment>
<accession>A0A5S5BGM1</accession>
<dbReference type="PANTHER" id="PTHR42978">
    <property type="entry name" value="QUORUM-QUENCHING LACTONASE YTNP-RELATED-RELATED"/>
    <property type="match status" value="1"/>
</dbReference>
<dbReference type="AlphaFoldDB" id="A0A5S5BGM1"/>
<comment type="caution">
    <text evidence="6">The sequence shown here is derived from an EMBL/GenBank/DDBJ whole genome shotgun (WGS) entry which is preliminary data.</text>
</comment>
<evidence type="ECO:0000313" key="6">
    <source>
        <dbReference type="EMBL" id="TYP65190.1"/>
    </source>
</evidence>
<proteinExistence type="inferred from homology"/>
<keyword evidence="3" id="KW-0378">Hydrolase</keyword>
<dbReference type="Gene3D" id="3.60.15.10">
    <property type="entry name" value="Ribonuclease Z/Hydroxyacylglutathione hydrolase-like"/>
    <property type="match status" value="1"/>
</dbReference>
<evidence type="ECO:0000256" key="5">
    <source>
        <dbReference type="SAM" id="SignalP"/>
    </source>
</evidence>
<dbReference type="GO" id="GO:0016787">
    <property type="term" value="F:hydrolase activity"/>
    <property type="evidence" value="ECO:0007669"/>
    <property type="project" value="UniProtKB-KW"/>
</dbReference>
<evidence type="ECO:0000256" key="3">
    <source>
        <dbReference type="ARBA" id="ARBA00022801"/>
    </source>
</evidence>
<sequence length="249" mass="27534">MRVLKSLAVSLMLLSGALPAAELRFSLIRTGQTTSSGEYAWRDGHWVAPETIDHIAVLVEHGGKRLLFGSGLGRQIDAQLDGAIPWRAKRYSEVQPVRDQLEKDGLAVDQVVLGCARWSHASGLADFPELSVLASPESIHYAQNATPPAVIQAQFSHGVRWQPLRFERRALYGFDESLDLFGDERLVLVKLAGHGALGLFLTLDDGRRFFFRGDATSTESLAEALPVEVSQGRDARLQARLGFYPRWVE</sequence>
<dbReference type="InterPro" id="IPR051013">
    <property type="entry name" value="MBL_superfamily_lactonases"/>
</dbReference>
<dbReference type="PANTHER" id="PTHR42978:SF3">
    <property type="entry name" value="BLR3078 PROTEIN"/>
    <property type="match status" value="1"/>
</dbReference>
<dbReference type="EMBL" id="VNHQ01000012">
    <property type="protein sequence ID" value="TYP65190.1"/>
    <property type="molecule type" value="Genomic_DNA"/>
</dbReference>
<dbReference type="InterPro" id="IPR036866">
    <property type="entry name" value="RibonucZ/Hydroxyglut_hydro"/>
</dbReference>
<reference evidence="6 7" key="1">
    <citation type="submission" date="2019-07" db="EMBL/GenBank/DDBJ databases">
        <title>Deep subsurface shale carbon reservoir microbial communities from Ohio and West Virginia, USA.</title>
        <authorList>
            <person name="Wrighton K."/>
        </authorList>
    </citation>
    <scope>NUCLEOTIDE SEQUENCE [LARGE SCALE GENOMIC DNA]</scope>
    <source>
        <strain evidence="6 7">NP_8Ht</strain>
    </source>
</reference>
<organism evidence="6 7">
    <name type="scientific">Stutzerimonas stutzeri</name>
    <name type="common">Pseudomonas stutzeri</name>
    <dbReference type="NCBI Taxonomy" id="316"/>
    <lineage>
        <taxon>Bacteria</taxon>
        <taxon>Pseudomonadati</taxon>
        <taxon>Pseudomonadota</taxon>
        <taxon>Gammaproteobacteria</taxon>
        <taxon>Pseudomonadales</taxon>
        <taxon>Pseudomonadaceae</taxon>
        <taxon>Stutzerimonas</taxon>
    </lineage>
</organism>
<feature type="chain" id="PRO_5024404417" description="Zn-dependent hydrolase" evidence="5">
    <location>
        <begin position="21"/>
        <end position="249"/>
    </location>
</feature>
<evidence type="ECO:0000256" key="1">
    <source>
        <dbReference type="ARBA" id="ARBA00007749"/>
    </source>
</evidence>
<keyword evidence="4" id="KW-0862">Zinc</keyword>
<feature type="signal peptide" evidence="5">
    <location>
        <begin position="1"/>
        <end position="20"/>
    </location>
</feature>
<keyword evidence="2" id="KW-0479">Metal-binding</keyword>
<dbReference type="RefSeq" id="WP_262366630.1">
    <property type="nucleotide sequence ID" value="NZ_VNHQ01000012.1"/>
</dbReference>
<keyword evidence="5" id="KW-0732">Signal</keyword>
<name>A0A5S5BGM1_STUST</name>
<evidence type="ECO:0008006" key="8">
    <source>
        <dbReference type="Google" id="ProtNLM"/>
    </source>
</evidence>
<dbReference type="Proteomes" id="UP000324282">
    <property type="component" value="Unassembled WGS sequence"/>
</dbReference>
<evidence type="ECO:0000256" key="2">
    <source>
        <dbReference type="ARBA" id="ARBA00022723"/>
    </source>
</evidence>
<evidence type="ECO:0000313" key="7">
    <source>
        <dbReference type="Proteomes" id="UP000324282"/>
    </source>
</evidence>
<dbReference type="SUPFAM" id="SSF56281">
    <property type="entry name" value="Metallo-hydrolase/oxidoreductase"/>
    <property type="match status" value="1"/>
</dbReference>